<dbReference type="Pfam" id="PF02060">
    <property type="entry name" value="ISK_Channel"/>
    <property type="match status" value="1"/>
</dbReference>
<dbReference type="STRING" id="1676925.ENSPKIP00000025398"/>
<evidence type="ECO:0000256" key="11">
    <source>
        <dbReference type="ARBA" id="ARBA00023065"/>
    </source>
</evidence>
<dbReference type="GeneTree" id="ENSGT00940000154497"/>
<evidence type="ECO:0000256" key="17">
    <source>
        <dbReference type="ARBA" id="ARBA00042904"/>
    </source>
</evidence>
<evidence type="ECO:0000256" key="19">
    <source>
        <dbReference type="SAM" id="Phobius"/>
    </source>
</evidence>
<dbReference type="InterPro" id="IPR000369">
    <property type="entry name" value="K_chnl_KCNE"/>
</dbReference>
<keyword evidence="12 19" id="KW-0472">Membrane</keyword>
<keyword evidence="7" id="KW-0631">Potassium channel</keyword>
<comment type="similarity">
    <text evidence="2">Belongs to the potassium channel KCNE family.</text>
</comment>
<feature type="transmembrane region" description="Helical" evidence="19">
    <location>
        <begin position="70"/>
        <end position="90"/>
    </location>
</feature>
<dbReference type="AlphaFoldDB" id="A0A3B3S4F0"/>
<dbReference type="PANTHER" id="PTHR15282:SF8">
    <property type="entry name" value="POTASSIUM VOLTAGE-GATED CHANNEL SUBFAMILY E MEMBER 2"/>
    <property type="match status" value="1"/>
</dbReference>
<evidence type="ECO:0000256" key="13">
    <source>
        <dbReference type="ARBA" id="ARBA00023303"/>
    </source>
</evidence>
<protein>
    <recommendedName>
        <fullName evidence="15">Potassium voltage-gated channel subfamily E member 2</fullName>
    </recommendedName>
    <alternativeName>
        <fullName evidence="16">MinK-related peptide 1</fullName>
    </alternativeName>
    <alternativeName>
        <fullName evidence="17">Minimum potassium ion channel-related peptide 1</fullName>
    </alternativeName>
    <alternativeName>
        <fullName evidence="18">Potassium channel subunit beta MiRP1</fullName>
    </alternativeName>
</protein>
<dbReference type="Proteomes" id="UP000261540">
    <property type="component" value="Unplaced"/>
</dbReference>
<keyword evidence="10 19" id="KW-1133">Transmembrane helix</keyword>
<dbReference type="GO" id="GO:0005251">
    <property type="term" value="F:delayed rectifier potassium channel activity"/>
    <property type="evidence" value="ECO:0007669"/>
    <property type="project" value="TreeGrafter"/>
</dbReference>
<evidence type="ECO:0000256" key="9">
    <source>
        <dbReference type="ARBA" id="ARBA00022958"/>
    </source>
</evidence>
<evidence type="ECO:0000256" key="1">
    <source>
        <dbReference type="ARBA" id="ARBA00004251"/>
    </source>
</evidence>
<reference evidence="20" key="2">
    <citation type="submission" date="2025-09" db="UniProtKB">
        <authorList>
            <consortium name="Ensembl"/>
        </authorList>
    </citation>
    <scope>IDENTIFICATION</scope>
</reference>
<evidence type="ECO:0000256" key="12">
    <source>
        <dbReference type="ARBA" id="ARBA00023136"/>
    </source>
</evidence>
<evidence type="ECO:0000256" key="3">
    <source>
        <dbReference type="ARBA" id="ARBA00022448"/>
    </source>
</evidence>
<keyword evidence="21" id="KW-1185">Reference proteome</keyword>
<evidence type="ECO:0000256" key="2">
    <source>
        <dbReference type="ARBA" id="ARBA00005688"/>
    </source>
</evidence>
<keyword evidence="8" id="KW-0851">Voltage-gated channel</keyword>
<evidence type="ECO:0000256" key="15">
    <source>
        <dbReference type="ARBA" id="ARBA00039513"/>
    </source>
</evidence>
<keyword evidence="11" id="KW-0406">Ion transport</keyword>
<evidence type="ECO:0000256" key="4">
    <source>
        <dbReference type="ARBA" id="ARBA00022475"/>
    </source>
</evidence>
<dbReference type="GO" id="GO:1902282">
    <property type="term" value="F:voltage-gated potassium channel activity involved in ventricular cardiac muscle cell action potential repolarization"/>
    <property type="evidence" value="ECO:0007669"/>
    <property type="project" value="TreeGrafter"/>
</dbReference>
<evidence type="ECO:0000313" key="21">
    <source>
        <dbReference type="Proteomes" id="UP000261540"/>
    </source>
</evidence>
<evidence type="ECO:0000256" key="5">
    <source>
        <dbReference type="ARBA" id="ARBA00022538"/>
    </source>
</evidence>
<reference evidence="20" key="1">
    <citation type="submission" date="2025-08" db="UniProtKB">
        <authorList>
            <consortium name="Ensembl"/>
        </authorList>
    </citation>
    <scope>IDENTIFICATION</scope>
</reference>
<name>A0A3B3S4F0_9TELE</name>
<keyword evidence="3" id="KW-0813">Transport</keyword>
<accession>A0A3B3S4F0</accession>
<dbReference type="Ensembl" id="ENSPKIT00000006134.1">
    <property type="protein sequence ID" value="ENSPKIP00000025398.1"/>
    <property type="gene ID" value="ENSPKIG00000008295.1"/>
</dbReference>
<proteinExistence type="inferred from homology"/>
<dbReference type="GO" id="GO:0015459">
    <property type="term" value="F:potassium channel regulator activity"/>
    <property type="evidence" value="ECO:0007669"/>
    <property type="project" value="TreeGrafter"/>
</dbReference>
<keyword evidence="4" id="KW-1003">Cell membrane</keyword>
<dbReference type="GO" id="GO:0044325">
    <property type="term" value="F:transmembrane transporter binding"/>
    <property type="evidence" value="ECO:0007669"/>
    <property type="project" value="TreeGrafter"/>
</dbReference>
<sequence length="138" mass="16228">MSYIWTIQRRDRWDKRLWEEMAATLANMTQQLGDLLGRSLGQYLDHWRLNVTQAQKALNQRLAEENFQDVIWYLMVMIGMLAFIIVAMLVSTVKSKRHEHSGDPYHKYIEGDWTTALNNQYNKASYLKSNPIAQSYSP</sequence>
<dbReference type="PANTHER" id="PTHR15282">
    <property type="entry name" value="POTASSIUM VOLTAGE-GATED CHANNEL SUBFAMILY E MEMBER 1, 3"/>
    <property type="match status" value="1"/>
</dbReference>
<keyword evidence="5" id="KW-0633">Potassium transport</keyword>
<dbReference type="GO" id="GO:0016324">
    <property type="term" value="C:apical plasma membrane"/>
    <property type="evidence" value="ECO:0007669"/>
    <property type="project" value="UniProtKB-SubCell"/>
</dbReference>
<dbReference type="GO" id="GO:0060307">
    <property type="term" value="P:regulation of ventricular cardiac muscle cell membrane repolarization"/>
    <property type="evidence" value="ECO:0007669"/>
    <property type="project" value="TreeGrafter"/>
</dbReference>
<dbReference type="GO" id="GO:0008076">
    <property type="term" value="C:voltage-gated potassium channel complex"/>
    <property type="evidence" value="ECO:0007669"/>
    <property type="project" value="TreeGrafter"/>
</dbReference>
<evidence type="ECO:0000256" key="18">
    <source>
        <dbReference type="ARBA" id="ARBA00042937"/>
    </source>
</evidence>
<dbReference type="GO" id="GO:0097623">
    <property type="term" value="P:potassium ion export across plasma membrane"/>
    <property type="evidence" value="ECO:0007669"/>
    <property type="project" value="TreeGrafter"/>
</dbReference>
<evidence type="ECO:0000256" key="6">
    <source>
        <dbReference type="ARBA" id="ARBA00022692"/>
    </source>
</evidence>
<keyword evidence="13" id="KW-0407">Ion channel</keyword>
<evidence type="ECO:0000256" key="8">
    <source>
        <dbReference type="ARBA" id="ARBA00022882"/>
    </source>
</evidence>
<evidence type="ECO:0000313" key="20">
    <source>
        <dbReference type="Ensembl" id="ENSPKIP00000025398.1"/>
    </source>
</evidence>
<evidence type="ECO:0000256" key="10">
    <source>
        <dbReference type="ARBA" id="ARBA00022989"/>
    </source>
</evidence>
<evidence type="ECO:0000256" key="7">
    <source>
        <dbReference type="ARBA" id="ARBA00022826"/>
    </source>
</evidence>
<dbReference type="OrthoDB" id="9267127at2759"/>
<dbReference type="GO" id="GO:0086091">
    <property type="term" value="P:regulation of heart rate by cardiac conduction"/>
    <property type="evidence" value="ECO:0007669"/>
    <property type="project" value="TreeGrafter"/>
</dbReference>
<keyword evidence="9" id="KW-0630">Potassium</keyword>
<keyword evidence="6 19" id="KW-0812">Transmembrane</keyword>
<comment type="subcellular location">
    <subcellularLocation>
        <location evidence="14">Apical cell membrane</location>
        <topology evidence="14">Single-pass membrane protein</topology>
    </subcellularLocation>
    <subcellularLocation>
        <location evidence="1">Cell membrane</location>
        <topology evidence="1">Single-pass type I membrane protein</topology>
    </subcellularLocation>
</comment>
<organism evidence="20 21">
    <name type="scientific">Paramormyrops kingsleyae</name>
    <dbReference type="NCBI Taxonomy" id="1676925"/>
    <lineage>
        <taxon>Eukaryota</taxon>
        <taxon>Metazoa</taxon>
        <taxon>Chordata</taxon>
        <taxon>Craniata</taxon>
        <taxon>Vertebrata</taxon>
        <taxon>Euteleostomi</taxon>
        <taxon>Actinopterygii</taxon>
        <taxon>Neopterygii</taxon>
        <taxon>Teleostei</taxon>
        <taxon>Osteoglossocephala</taxon>
        <taxon>Osteoglossomorpha</taxon>
        <taxon>Osteoglossiformes</taxon>
        <taxon>Mormyridae</taxon>
        <taxon>Paramormyrops</taxon>
    </lineage>
</organism>
<evidence type="ECO:0000256" key="16">
    <source>
        <dbReference type="ARBA" id="ARBA00041657"/>
    </source>
</evidence>
<evidence type="ECO:0000256" key="14">
    <source>
        <dbReference type="ARBA" id="ARBA00037861"/>
    </source>
</evidence>